<feature type="compositionally biased region" description="Polar residues" evidence="1">
    <location>
        <begin position="239"/>
        <end position="265"/>
    </location>
</feature>
<feature type="transmembrane region" description="Helical" evidence="2">
    <location>
        <begin position="112"/>
        <end position="132"/>
    </location>
</feature>
<feature type="transmembrane region" description="Helical" evidence="2">
    <location>
        <begin position="346"/>
        <end position="364"/>
    </location>
</feature>
<evidence type="ECO:0008006" key="5">
    <source>
        <dbReference type="Google" id="ProtNLM"/>
    </source>
</evidence>
<keyword evidence="2" id="KW-0472">Membrane</keyword>
<feature type="compositionally biased region" description="Low complexity" evidence="1">
    <location>
        <begin position="266"/>
        <end position="286"/>
    </location>
</feature>
<evidence type="ECO:0000313" key="3">
    <source>
        <dbReference type="EMBL" id="RHZ75897.1"/>
    </source>
</evidence>
<dbReference type="STRING" id="1348612.A0A397ILN5"/>
<keyword evidence="2" id="KW-1133">Transmembrane helix</keyword>
<feature type="transmembrane region" description="Helical" evidence="2">
    <location>
        <begin position="308"/>
        <end position="326"/>
    </location>
</feature>
<evidence type="ECO:0000256" key="2">
    <source>
        <dbReference type="SAM" id="Phobius"/>
    </source>
</evidence>
<name>A0A397ILN5_9GLOM</name>
<sequence length="372" mass="41146">MYTPLMIFLYTVCTISLICSLYVTYKLTISKKNTIVGVLAFSTSLVAIDLLASIIFKNELEKAPYGFCFAQGILLQYACYLTMACGLCFAIQTYRLLVLYKQTTDPVLQNGFYLFIFVYPVIITIFLGIISYKNDAIKPRMLNCDVLDPIWVRLVGYSGTNFILSIPGTIISGCSAYAVFKHLDQFTTVSTTASSIEELNSSNYQVEDEESGNLSKEPKEPKEPSSTVHKPTKIVIRTSIATEIENSGQSPSSNYAVDISSTTHDNPINPTNSTNPTNPTNPINSTFQNGSRNKKFSNRKSYGLTRRAAIRMAGFSLGFAFINLMGCVKTVLNVISGQPQETSISSNDWIGVFLGIIIYLVFGLPDKIFAKF</sequence>
<proteinExistence type="predicted"/>
<dbReference type="OrthoDB" id="3256745at2759"/>
<keyword evidence="2" id="KW-0812">Transmembrane</keyword>
<protein>
    <recommendedName>
        <fullName evidence="5">G-protein coupled receptors family 1 profile domain-containing protein</fullName>
    </recommendedName>
</protein>
<evidence type="ECO:0000256" key="1">
    <source>
        <dbReference type="SAM" id="MobiDB-lite"/>
    </source>
</evidence>
<organism evidence="3 4">
    <name type="scientific">Diversispora epigaea</name>
    <dbReference type="NCBI Taxonomy" id="1348612"/>
    <lineage>
        <taxon>Eukaryota</taxon>
        <taxon>Fungi</taxon>
        <taxon>Fungi incertae sedis</taxon>
        <taxon>Mucoromycota</taxon>
        <taxon>Glomeromycotina</taxon>
        <taxon>Glomeromycetes</taxon>
        <taxon>Diversisporales</taxon>
        <taxon>Diversisporaceae</taxon>
        <taxon>Diversispora</taxon>
    </lineage>
</organism>
<accession>A0A397ILN5</accession>
<feature type="transmembrane region" description="Helical" evidence="2">
    <location>
        <begin position="35"/>
        <end position="56"/>
    </location>
</feature>
<feature type="transmembrane region" description="Helical" evidence="2">
    <location>
        <begin position="7"/>
        <end position="23"/>
    </location>
</feature>
<dbReference type="AlphaFoldDB" id="A0A397ILN5"/>
<keyword evidence="4" id="KW-1185">Reference proteome</keyword>
<reference evidence="3 4" key="1">
    <citation type="submission" date="2018-08" db="EMBL/GenBank/DDBJ databases">
        <title>Genome and evolution of the arbuscular mycorrhizal fungus Diversispora epigaea (formerly Glomus versiforme) and its bacterial endosymbionts.</title>
        <authorList>
            <person name="Sun X."/>
            <person name="Fei Z."/>
            <person name="Harrison M."/>
        </authorList>
    </citation>
    <scope>NUCLEOTIDE SEQUENCE [LARGE SCALE GENOMIC DNA]</scope>
    <source>
        <strain evidence="3 4">IT104</strain>
    </source>
</reference>
<dbReference type="Proteomes" id="UP000266861">
    <property type="component" value="Unassembled WGS sequence"/>
</dbReference>
<comment type="caution">
    <text evidence="3">The sequence shown here is derived from an EMBL/GenBank/DDBJ whole genome shotgun (WGS) entry which is preliminary data.</text>
</comment>
<evidence type="ECO:0000313" key="4">
    <source>
        <dbReference type="Proteomes" id="UP000266861"/>
    </source>
</evidence>
<feature type="transmembrane region" description="Helical" evidence="2">
    <location>
        <begin position="68"/>
        <end position="92"/>
    </location>
</feature>
<dbReference type="EMBL" id="PQFF01000195">
    <property type="protein sequence ID" value="RHZ75897.1"/>
    <property type="molecule type" value="Genomic_DNA"/>
</dbReference>
<gene>
    <name evidence="3" type="ORF">Glove_208g174</name>
</gene>
<feature type="region of interest" description="Disordered" evidence="1">
    <location>
        <begin position="200"/>
        <end position="296"/>
    </location>
</feature>
<dbReference type="Gene3D" id="1.20.1070.10">
    <property type="entry name" value="Rhodopsin 7-helix transmembrane proteins"/>
    <property type="match status" value="1"/>
</dbReference>